<name>A0A0H2RZG3_9AGAM</name>
<proteinExistence type="predicted"/>
<gene>
    <name evidence="1" type="ORF">SCHPADRAFT_913773</name>
</gene>
<dbReference type="AlphaFoldDB" id="A0A0H2RZG3"/>
<dbReference type="InParanoid" id="A0A0H2RZG3"/>
<evidence type="ECO:0000313" key="2">
    <source>
        <dbReference type="Proteomes" id="UP000053477"/>
    </source>
</evidence>
<dbReference type="OrthoDB" id="61113at2759"/>
<accession>A0A0H2RZG3</accession>
<evidence type="ECO:0000313" key="1">
    <source>
        <dbReference type="EMBL" id="KLO17139.1"/>
    </source>
</evidence>
<reference evidence="1 2" key="1">
    <citation type="submission" date="2015-04" db="EMBL/GenBank/DDBJ databases">
        <title>Complete genome sequence of Schizopora paradoxa KUC8140, a cosmopolitan wood degrader in East Asia.</title>
        <authorList>
            <consortium name="DOE Joint Genome Institute"/>
            <person name="Min B."/>
            <person name="Park H."/>
            <person name="Jang Y."/>
            <person name="Kim J.-J."/>
            <person name="Kim K.H."/>
            <person name="Pangilinan J."/>
            <person name="Lipzen A."/>
            <person name="Riley R."/>
            <person name="Grigoriev I.V."/>
            <person name="Spatafora J.W."/>
            <person name="Choi I.-G."/>
        </authorList>
    </citation>
    <scope>NUCLEOTIDE SEQUENCE [LARGE SCALE GENOMIC DNA]</scope>
    <source>
        <strain evidence="1 2">KUC8140</strain>
    </source>
</reference>
<keyword evidence="2" id="KW-1185">Reference proteome</keyword>
<evidence type="ECO:0008006" key="3">
    <source>
        <dbReference type="Google" id="ProtNLM"/>
    </source>
</evidence>
<sequence>MVLVSLFNLGLFVKNHNASWSLYRSSILTSVTSAISPLTHANDNLKRPNVYIGLDKLPSDVAHAALPESLVVFPSLFHPIDYSQPDRIFPDDELARFTFNGRVSPVDRHVLMTEDITMIIQFRVQDYGMERCRIVSTMPPSNIVEELDTPFVLQGNTSYLQVWNLTTPSAPNSELDVRTLSRSTRPTRGQLLAHFDVLENSSHSSEDFWCGPSGSLQTLEVHCHGTGCHIEFFQSLYFKPLFGIYISQEPSI</sequence>
<dbReference type="Proteomes" id="UP000053477">
    <property type="component" value="Unassembled WGS sequence"/>
</dbReference>
<dbReference type="EMBL" id="KQ085908">
    <property type="protein sequence ID" value="KLO17139.1"/>
    <property type="molecule type" value="Genomic_DNA"/>
</dbReference>
<organism evidence="1 2">
    <name type="scientific">Schizopora paradoxa</name>
    <dbReference type="NCBI Taxonomy" id="27342"/>
    <lineage>
        <taxon>Eukaryota</taxon>
        <taxon>Fungi</taxon>
        <taxon>Dikarya</taxon>
        <taxon>Basidiomycota</taxon>
        <taxon>Agaricomycotina</taxon>
        <taxon>Agaricomycetes</taxon>
        <taxon>Hymenochaetales</taxon>
        <taxon>Schizoporaceae</taxon>
        <taxon>Schizopora</taxon>
    </lineage>
</organism>
<protein>
    <recommendedName>
        <fullName evidence="3">Ubiquitin 3 binding protein But2 C-terminal domain-containing protein</fullName>
    </recommendedName>
</protein>